<organism evidence="6 7">
    <name type="scientific">Afipia carboxidovorans (strain ATCC 49405 / DSM 1227 / KCTC 32145 / OM5)</name>
    <name type="common">Oligotropha carboxidovorans</name>
    <dbReference type="NCBI Taxonomy" id="504832"/>
    <lineage>
        <taxon>Bacteria</taxon>
        <taxon>Pseudomonadati</taxon>
        <taxon>Pseudomonadota</taxon>
        <taxon>Alphaproteobacteria</taxon>
        <taxon>Hyphomicrobiales</taxon>
        <taxon>Nitrobacteraceae</taxon>
        <taxon>Afipia</taxon>
    </lineage>
</organism>
<dbReference type="InterPro" id="IPR036259">
    <property type="entry name" value="MFS_trans_sf"/>
</dbReference>
<dbReference type="AlphaFoldDB" id="B6JBS8"/>
<keyword evidence="2 4" id="KW-1133">Transmembrane helix</keyword>
<dbReference type="HOGENOM" id="CLU_001265_59_9_5"/>
<dbReference type="EMBL" id="CP002826">
    <property type="protein sequence ID" value="AEI07640.1"/>
    <property type="molecule type" value="Genomic_DNA"/>
</dbReference>
<evidence type="ECO:0000256" key="2">
    <source>
        <dbReference type="ARBA" id="ARBA00022989"/>
    </source>
</evidence>
<feature type="transmembrane region" description="Helical" evidence="4">
    <location>
        <begin position="251"/>
        <end position="271"/>
    </location>
</feature>
<dbReference type="OrthoDB" id="146345at2"/>
<dbReference type="PANTHER" id="PTHR11360">
    <property type="entry name" value="MONOCARBOXYLATE TRANSPORTER"/>
    <property type="match status" value="1"/>
</dbReference>
<dbReference type="KEGG" id="oca:OCAR_5009"/>
<keyword evidence="1 4" id="KW-0812">Transmembrane</keyword>
<dbReference type="RefSeq" id="WP_012562174.1">
    <property type="nucleotide sequence ID" value="NC_011386.1"/>
</dbReference>
<keyword evidence="7" id="KW-1185">Reference proteome</keyword>
<feature type="transmembrane region" description="Helical" evidence="4">
    <location>
        <begin position="136"/>
        <end position="159"/>
    </location>
</feature>
<protein>
    <submittedName>
        <fullName evidence="6">MFS transporter protein</fullName>
    </submittedName>
</protein>
<feature type="transmembrane region" description="Helical" evidence="4">
    <location>
        <begin position="99"/>
        <end position="124"/>
    </location>
</feature>
<keyword evidence="3 4" id="KW-0472">Membrane</keyword>
<accession>B6JBS8</accession>
<feature type="transmembrane region" description="Helical" evidence="4">
    <location>
        <begin position="41"/>
        <end position="60"/>
    </location>
</feature>
<feature type="domain" description="Major facilitator superfamily (MFS) profile" evidence="5">
    <location>
        <begin position="7"/>
        <end position="392"/>
    </location>
</feature>
<feature type="transmembrane region" description="Helical" evidence="4">
    <location>
        <begin position="337"/>
        <end position="356"/>
    </location>
</feature>
<gene>
    <name evidence="6" type="ordered locus">OCA5_c29490</name>
</gene>
<evidence type="ECO:0000259" key="5">
    <source>
        <dbReference type="PROSITE" id="PS50850"/>
    </source>
</evidence>
<proteinExistence type="predicted"/>
<dbReference type="GO" id="GO:0022857">
    <property type="term" value="F:transmembrane transporter activity"/>
    <property type="evidence" value="ECO:0007669"/>
    <property type="project" value="InterPro"/>
</dbReference>
<dbReference type="PANTHER" id="PTHR11360:SF284">
    <property type="entry name" value="EG:103B4.3 PROTEIN-RELATED"/>
    <property type="match status" value="1"/>
</dbReference>
<evidence type="ECO:0000256" key="3">
    <source>
        <dbReference type="ARBA" id="ARBA00023136"/>
    </source>
</evidence>
<name>B6JBS8_AFIC5</name>
<feature type="transmembrane region" description="Helical" evidence="4">
    <location>
        <begin position="303"/>
        <end position="325"/>
    </location>
</feature>
<dbReference type="eggNOG" id="COG2814">
    <property type="taxonomic scope" value="Bacteria"/>
</dbReference>
<evidence type="ECO:0000313" key="7">
    <source>
        <dbReference type="Proteomes" id="UP000007730"/>
    </source>
</evidence>
<dbReference type="InterPro" id="IPR011701">
    <property type="entry name" value="MFS"/>
</dbReference>
<dbReference type="STRING" id="504832.OCA5_c29490"/>
<feature type="transmembrane region" description="Helical" evidence="4">
    <location>
        <begin position="278"/>
        <end position="297"/>
    </location>
</feature>
<dbReference type="SUPFAM" id="SSF103473">
    <property type="entry name" value="MFS general substrate transporter"/>
    <property type="match status" value="1"/>
</dbReference>
<feature type="transmembrane region" description="Helical" evidence="4">
    <location>
        <begin position="72"/>
        <end position="93"/>
    </location>
</feature>
<feature type="transmembrane region" description="Helical" evidence="4">
    <location>
        <begin position="165"/>
        <end position="185"/>
    </location>
</feature>
<dbReference type="InterPro" id="IPR050327">
    <property type="entry name" value="Proton-linked_MCT"/>
</dbReference>
<dbReference type="Proteomes" id="UP000007730">
    <property type="component" value="Chromosome"/>
</dbReference>
<dbReference type="KEGG" id="ocg:OCA5_c29490"/>
<sequence length="398" mass="41670">MNLSSRSKAILICGAVILSVSLGVRHTFGLFLQPIVMEQGWGREVFAFAIAIQNLVWGIAQPFAGLAADRRGAGPVILVGGLLFASGVGLMSVAGSIPIFVIAAGILVGLGLSGTTMPVVFGAISRAMPPEKRSMAFGIAMSVGSLGQFILLPGALGLIDHVGWAYSLMLLSALSAVILPLSFALRENRKDQVGTTNLEAHRAARLALGDRGFQLLSFGFFVCGFHVVFIAIHIPVYLLDAGLSSTVGSTVLALIGLFNIFGSLAAGWLGGRFPKPQLLSFLYLARAATIAAFVLLPPTPTSAYVFAMLMGFLWLSTVPLTNGIVASMFGVTNMAMLGGVIFLAHQIGSFLGGWLGGAIYDRFGSYDIVWAVAIGLSLVAAAVNWPIAERPVMKAVAT</sequence>
<evidence type="ECO:0000256" key="1">
    <source>
        <dbReference type="ARBA" id="ARBA00022692"/>
    </source>
</evidence>
<feature type="transmembrane region" description="Helical" evidence="4">
    <location>
        <begin position="368"/>
        <end position="387"/>
    </location>
</feature>
<reference evidence="6 7" key="1">
    <citation type="journal article" date="2011" name="J. Bacteriol.">
        <title>Complete genome sequences of the chemolithoautotrophic Oligotropha carboxidovorans strains OM4 and OM5.</title>
        <authorList>
            <person name="Volland S."/>
            <person name="Rachinger M."/>
            <person name="Strittmatter A."/>
            <person name="Daniel R."/>
            <person name="Gottschalk G."/>
            <person name="Meyer O."/>
        </authorList>
    </citation>
    <scope>NUCLEOTIDE SEQUENCE [LARGE SCALE GENOMIC DNA]</scope>
    <source>
        <strain evidence="7">ATCC 49405 / DSM 1227 / KCTC 32145 / OM5</strain>
    </source>
</reference>
<feature type="transmembrane region" description="Helical" evidence="4">
    <location>
        <begin position="215"/>
        <end position="239"/>
    </location>
</feature>
<evidence type="ECO:0000313" key="6">
    <source>
        <dbReference type="EMBL" id="AEI07640.1"/>
    </source>
</evidence>
<dbReference type="Gene3D" id="1.20.1250.20">
    <property type="entry name" value="MFS general substrate transporter like domains"/>
    <property type="match status" value="1"/>
</dbReference>
<evidence type="ECO:0000256" key="4">
    <source>
        <dbReference type="SAM" id="Phobius"/>
    </source>
</evidence>
<dbReference type="InterPro" id="IPR020846">
    <property type="entry name" value="MFS_dom"/>
</dbReference>
<dbReference type="CDD" id="cd17355">
    <property type="entry name" value="MFS_YcxA_like"/>
    <property type="match status" value="1"/>
</dbReference>
<dbReference type="Pfam" id="PF07690">
    <property type="entry name" value="MFS_1"/>
    <property type="match status" value="1"/>
</dbReference>
<dbReference type="PROSITE" id="PS50850">
    <property type="entry name" value="MFS"/>
    <property type="match status" value="1"/>
</dbReference>